<reference evidence="1 2" key="1">
    <citation type="submission" date="2016-02" db="EMBL/GenBank/DDBJ databases">
        <title>Band-tailed pigeon sequencing and assembly.</title>
        <authorList>
            <person name="Soares A.E."/>
            <person name="Novak B.J."/>
            <person name="Rice E.S."/>
            <person name="O'Connell B."/>
            <person name="Chang D."/>
            <person name="Weber S."/>
            <person name="Shapiro B."/>
        </authorList>
    </citation>
    <scope>NUCLEOTIDE SEQUENCE [LARGE SCALE GENOMIC DNA]</scope>
    <source>
        <strain evidence="1">BTP2013</strain>
        <tissue evidence="1">Blood</tissue>
    </source>
</reference>
<evidence type="ECO:0000313" key="2">
    <source>
        <dbReference type="Proteomes" id="UP000190648"/>
    </source>
</evidence>
<comment type="caution">
    <text evidence="1">The sequence shown here is derived from an EMBL/GenBank/DDBJ whole genome shotgun (WGS) entry which is preliminary data.</text>
</comment>
<dbReference type="AlphaFoldDB" id="A0A1V4J2B9"/>
<proteinExistence type="predicted"/>
<dbReference type="EMBL" id="LSYS01009367">
    <property type="protein sequence ID" value="OPJ66432.1"/>
    <property type="molecule type" value="Genomic_DNA"/>
</dbReference>
<sequence>MFLELFTRGWKESSFGSRVRLMPYQPKSLTGCEPQVGYRGSHTRAGPGYWSAGRANRFDCKPQSFVEW</sequence>
<organism evidence="1 2">
    <name type="scientific">Patagioenas fasciata monilis</name>
    <dbReference type="NCBI Taxonomy" id="372326"/>
    <lineage>
        <taxon>Eukaryota</taxon>
        <taxon>Metazoa</taxon>
        <taxon>Chordata</taxon>
        <taxon>Craniata</taxon>
        <taxon>Vertebrata</taxon>
        <taxon>Euteleostomi</taxon>
        <taxon>Archelosauria</taxon>
        <taxon>Archosauria</taxon>
        <taxon>Dinosauria</taxon>
        <taxon>Saurischia</taxon>
        <taxon>Theropoda</taxon>
        <taxon>Coelurosauria</taxon>
        <taxon>Aves</taxon>
        <taxon>Neognathae</taxon>
        <taxon>Neoaves</taxon>
        <taxon>Columbimorphae</taxon>
        <taxon>Columbiformes</taxon>
        <taxon>Columbidae</taxon>
        <taxon>Patagioenas</taxon>
    </lineage>
</organism>
<gene>
    <name evidence="1" type="ORF">AV530_016499</name>
</gene>
<name>A0A1V4J2B9_PATFA</name>
<keyword evidence="2" id="KW-1185">Reference proteome</keyword>
<protein>
    <submittedName>
        <fullName evidence="1">Uncharacterized protein</fullName>
    </submittedName>
</protein>
<dbReference type="Proteomes" id="UP000190648">
    <property type="component" value="Unassembled WGS sequence"/>
</dbReference>
<evidence type="ECO:0000313" key="1">
    <source>
        <dbReference type="EMBL" id="OPJ66432.1"/>
    </source>
</evidence>
<accession>A0A1V4J2B9</accession>